<feature type="domain" description="2Fe-2S ferredoxin-type" evidence="18">
    <location>
        <begin position="1"/>
        <end position="64"/>
    </location>
</feature>
<dbReference type="FunFam" id="3.30.365.10:FF:000002">
    <property type="entry name" value="Xanthine dehydrogenase oxidase"/>
    <property type="match status" value="1"/>
</dbReference>
<evidence type="ECO:0000256" key="1">
    <source>
        <dbReference type="ARBA" id="ARBA00001974"/>
    </source>
</evidence>
<keyword evidence="11 17" id="KW-0408">Iron</keyword>
<dbReference type="SUPFAM" id="SSF54665">
    <property type="entry name" value="CO dehydrogenase molybdoprotein N-domain-like"/>
    <property type="match status" value="1"/>
</dbReference>
<evidence type="ECO:0000256" key="15">
    <source>
        <dbReference type="PIRSR" id="PIRSR000127-1"/>
    </source>
</evidence>
<evidence type="ECO:0000256" key="13">
    <source>
        <dbReference type="ARBA" id="ARBA00023140"/>
    </source>
</evidence>
<evidence type="ECO:0000259" key="18">
    <source>
        <dbReference type="PROSITE" id="PS51085"/>
    </source>
</evidence>
<evidence type="ECO:0000256" key="6">
    <source>
        <dbReference type="ARBA" id="ARBA00022630"/>
    </source>
</evidence>
<evidence type="ECO:0000256" key="9">
    <source>
        <dbReference type="ARBA" id="ARBA00022827"/>
    </source>
</evidence>
<evidence type="ECO:0000259" key="19">
    <source>
        <dbReference type="PROSITE" id="PS51387"/>
    </source>
</evidence>
<keyword evidence="6" id="KW-0285">Flavoprotein</keyword>
<feature type="binding site" evidence="17">
    <location>
        <position position="744"/>
    </location>
    <ligand>
        <name>Mo-molybdopterin</name>
        <dbReference type="ChEBI" id="CHEBI:71302"/>
    </ligand>
    <ligandPart>
        <name>Mo</name>
        <dbReference type="ChEBI" id="CHEBI:28685"/>
    </ligandPart>
</feature>
<dbReference type="InterPro" id="IPR036010">
    <property type="entry name" value="2Fe-2S_ferredoxin-like_sf"/>
</dbReference>
<dbReference type="InterPro" id="IPR016169">
    <property type="entry name" value="FAD-bd_PCMH_sub2"/>
</dbReference>
<sequence length="1238" mass="139036">MTLVDYLRNHLELRGTKYMCREGGCGACIVSAIKAPGEQPVAVNSCLVSLPSCQNWDITTIEKVGNRLDGYHKIQKVLAEKNGTQCGYCTPGWVMAMYNLINTQKDISMLDIEKSFASNICRCTGYRPILDAFKLFAKDSPSCSKIADIENLTLCKNNNKSCTKKCNDKVWCHITKDDALPVGKVEKALKDGRIWYTVEKVGDIFEILDVEGNESYMLVAGNTAKGVYPIEDYPHILIDINKVKELKGYMMDQNLIIGAATTLNEMMNIFQDVSKEEYFGYLQKFTDHMNLVANIPVKNLGTIGGNLMIKHQHKEFPSDIFILLETVGAMVTILNSRERKETLTMQQFLETDMKNKVLYNIMLPPFNDSYKVVTYKIMPRAQNAHAIVNAGFLYKLENEDGKVKDARIVYGGLSSSFNRAKETETMLKEKMLFENETLQSAISSLVNELEVVENPPEPSASYRKQLAVALFYKSLLSLCPVGKLDPRHQSGSVDLNKSRPVSKASQEYSTDRRLYPLNQPVEKMEGLIQCSGEAKYTEDLPSITREVFATYATSDVAIADIESIDARDALNCPGVIAFYTADNIPGPNNFIPVGTLIFVASEEVLCSKKVKYYNQPLGIIVAETRSIAEKAAKMVKVKYSNVKEPVLDIKVAKNDASRSKLLLPFPAIEKGFDVAKVIKTEYTIYGQYHFCMETMTCITRPTEEGMEVFTTTQWTDVIQNMISQALKIQLNKIDVHVRRLGGAFGLKISRPTQLAIACSLVTQKLNRPCRFIQSLTSSMRTVGKRFPCSANFEVGVNKKGKVQNMKCDIYEDNGYISSEIVALLGFDSYSNCYDRLRWSYKCYNTNTDNAKNTYCRAPGTLEHIAMAEWIMEQISYEMQLDPLDVRFANVEETKYGEYKTMVDSVKSKSDYDNRRAAVDKFNKENRWKKRGLRWSFMKWNPLSPAYFDVNLSVYHGDGSVIITHGGVEMGQGINTKAVQICAYLLKIPMDKIQIKASNTTTAPNAFLTGSSITSQNIGRGVEKCCKELLKRLAPIRILLLNPPWEKLIKKAFALNIDLQVHEFIGEFVSPIFTAVGVTLAEVEVDVLTGEFQLLRVDLLEDVGRSISPAIDVGQVEGAFIMGMGYWTCENLVYAKTGELLTDRSWNYHVPQARDIPQDFRVYFKENSYSGDIALGAKVTGEPPICMAVVVPFAIREALSAARTESGIPTTEWFHIDGPYTLENICMAAATKYEHLKFK</sequence>
<dbReference type="Gene3D" id="3.30.465.10">
    <property type="match status" value="1"/>
</dbReference>
<evidence type="ECO:0000256" key="14">
    <source>
        <dbReference type="ARBA" id="ARBA00034078"/>
    </source>
</evidence>
<keyword evidence="12 17" id="KW-0411">Iron-sulfur</keyword>
<dbReference type="Gene3D" id="3.10.20.30">
    <property type="match status" value="1"/>
</dbReference>
<comment type="cofactor">
    <cofactor evidence="17">
        <name>Mo-molybdopterin</name>
        <dbReference type="ChEBI" id="CHEBI:71302"/>
    </cofactor>
    <text evidence="17">Binds 1 Mo-molybdopterin (Mo-MPT) cofactor per subunit.</text>
</comment>
<evidence type="ECO:0000256" key="12">
    <source>
        <dbReference type="ARBA" id="ARBA00023014"/>
    </source>
</evidence>
<dbReference type="SUPFAM" id="SSF56003">
    <property type="entry name" value="Molybdenum cofactor-binding domain"/>
    <property type="match status" value="1"/>
</dbReference>
<dbReference type="GO" id="GO:0051537">
    <property type="term" value="F:2 iron, 2 sulfur cluster binding"/>
    <property type="evidence" value="ECO:0007669"/>
    <property type="project" value="UniProtKB-KW"/>
</dbReference>
<dbReference type="FunFam" id="3.30.390.50:FF:000003">
    <property type="entry name" value="Aldehyde oxidase1"/>
    <property type="match status" value="1"/>
</dbReference>
<reference evidence="20" key="1">
    <citation type="submission" date="2019-06" db="EMBL/GenBank/DDBJ databases">
        <title>Molecular characterization of putative aldehyde oxidase genes in the Asian corn borer, Ostrinia furnacalis.</title>
        <authorList>
            <person name="Liu S."/>
        </authorList>
    </citation>
    <scope>NUCLEOTIDE SEQUENCE</scope>
    <source>
        <strain evidence="20">HF</strain>
    </source>
</reference>
<dbReference type="GO" id="GO:0005506">
    <property type="term" value="F:iron ion binding"/>
    <property type="evidence" value="ECO:0007669"/>
    <property type="project" value="InterPro"/>
</dbReference>
<evidence type="ECO:0000256" key="16">
    <source>
        <dbReference type="PIRSR" id="PIRSR000127-2"/>
    </source>
</evidence>
<dbReference type="InterPro" id="IPR036683">
    <property type="entry name" value="CO_DH_flav_C_dom_sf"/>
</dbReference>
<dbReference type="PROSITE" id="PS51387">
    <property type="entry name" value="FAD_PCMH"/>
    <property type="match status" value="1"/>
</dbReference>
<dbReference type="SUPFAM" id="SSF47741">
    <property type="entry name" value="CO dehydrogenase ISP C-domain like"/>
    <property type="match status" value="1"/>
</dbReference>
<feature type="active site" description="Proton acceptor" evidence="15">
    <location>
        <position position="1181"/>
    </location>
</feature>
<feature type="binding site" evidence="17">
    <location>
        <position position="89"/>
    </location>
    <ligand>
        <name>[2Fe-2S] cluster</name>
        <dbReference type="ChEBI" id="CHEBI:190135"/>
        <label>2</label>
    </ligand>
</feature>
<dbReference type="Pfam" id="PF00941">
    <property type="entry name" value="FAD_binding_5"/>
    <property type="match status" value="1"/>
</dbReference>
<evidence type="ECO:0000256" key="8">
    <source>
        <dbReference type="ARBA" id="ARBA00022723"/>
    </source>
</evidence>
<feature type="domain" description="FAD-binding PCMH-type" evidence="19">
    <location>
        <begin position="188"/>
        <end position="368"/>
    </location>
</feature>
<evidence type="ECO:0000256" key="17">
    <source>
        <dbReference type="PIRSR" id="PIRSR000127-3"/>
    </source>
</evidence>
<dbReference type="InterPro" id="IPR036318">
    <property type="entry name" value="FAD-bd_PCMH-like_sf"/>
</dbReference>
<comment type="cofactor">
    <cofactor evidence="17">
        <name>[2Fe-2S] cluster</name>
        <dbReference type="ChEBI" id="CHEBI:190135"/>
    </cofactor>
    <text evidence="17">Binds 2 [2Fe-2S] clusters.</text>
</comment>
<protein>
    <submittedName>
        <fullName evidence="20">Aldehyde oxidase 4</fullName>
    </submittedName>
</protein>
<dbReference type="Pfam" id="PF00111">
    <property type="entry name" value="Fer2"/>
    <property type="match status" value="1"/>
</dbReference>
<dbReference type="AlphaFoldDB" id="A0A6C0T444"/>
<keyword evidence="9 16" id="KW-0274">FAD</keyword>
<accession>A0A6C0T444</accession>
<dbReference type="Gene3D" id="1.10.150.120">
    <property type="entry name" value="[2Fe-2S]-binding domain"/>
    <property type="match status" value="1"/>
</dbReference>
<feature type="binding site" evidence="17">
    <location>
        <position position="20"/>
    </location>
    <ligand>
        <name>[2Fe-2S] cluster</name>
        <dbReference type="ChEBI" id="CHEBI:190135"/>
        <label>1</label>
    </ligand>
</feature>
<dbReference type="InterPro" id="IPR016166">
    <property type="entry name" value="FAD-bd_PCMH"/>
</dbReference>
<dbReference type="InterPro" id="IPR002346">
    <property type="entry name" value="Mopterin_DH_FAD-bd"/>
</dbReference>
<dbReference type="Pfam" id="PF01315">
    <property type="entry name" value="Ald_Xan_dh_C"/>
    <property type="match status" value="1"/>
</dbReference>
<dbReference type="SMART" id="SM01092">
    <property type="entry name" value="CO_deh_flav_C"/>
    <property type="match status" value="1"/>
</dbReference>
<dbReference type="InterPro" id="IPR046867">
    <property type="entry name" value="AldOxase/xan_DH_MoCoBD2"/>
</dbReference>
<evidence type="ECO:0000313" key="20">
    <source>
        <dbReference type="EMBL" id="QIA97583.1"/>
    </source>
</evidence>
<evidence type="ECO:0000256" key="4">
    <source>
        <dbReference type="ARBA" id="ARBA00011738"/>
    </source>
</evidence>
<dbReference type="SUPFAM" id="SSF54292">
    <property type="entry name" value="2Fe-2S ferredoxin-like"/>
    <property type="match status" value="1"/>
</dbReference>
<dbReference type="CDD" id="cd00207">
    <property type="entry name" value="fer2"/>
    <property type="match status" value="1"/>
</dbReference>
<comment type="cofactor">
    <cofactor evidence="14">
        <name>[2Fe-2S] cluster</name>
        <dbReference type="ChEBI" id="CHEBI:190135"/>
    </cofactor>
</comment>
<dbReference type="Pfam" id="PF02738">
    <property type="entry name" value="MoCoBD_1"/>
    <property type="match status" value="1"/>
</dbReference>
<dbReference type="Pfam" id="PF01799">
    <property type="entry name" value="Fer2_2"/>
    <property type="match status" value="1"/>
</dbReference>
<evidence type="ECO:0000256" key="5">
    <source>
        <dbReference type="ARBA" id="ARBA00022505"/>
    </source>
</evidence>
<dbReference type="GO" id="GO:0005777">
    <property type="term" value="C:peroxisome"/>
    <property type="evidence" value="ECO:0007669"/>
    <property type="project" value="UniProtKB-SubCell"/>
</dbReference>
<evidence type="ECO:0000256" key="7">
    <source>
        <dbReference type="ARBA" id="ARBA00022714"/>
    </source>
</evidence>
<dbReference type="InterPro" id="IPR006058">
    <property type="entry name" value="2Fe2S_fd_BS"/>
</dbReference>
<comment type="similarity">
    <text evidence="3">Belongs to the xanthine dehydrogenase family.</text>
</comment>
<feature type="binding site" evidence="16">
    <location>
        <position position="358"/>
    </location>
    <ligand>
        <name>FAD</name>
        <dbReference type="ChEBI" id="CHEBI:57692"/>
    </ligand>
</feature>
<dbReference type="GO" id="GO:0016491">
    <property type="term" value="F:oxidoreductase activity"/>
    <property type="evidence" value="ECO:0007669"/>
    <property type="project" value="UniProtKB-KW"/>
</dbReference>
<dbReference type="PROSITE" id="PS00197">
    <property type="entry name" value="2FE2S_FER_1"/>
    <property type="match status" value="1"/>
</dbReference>
<dbReference type="InterPro" id="IPR012675">
    <property type="entry name" value="Beta-grasp_dom_sf"/>
</dbReference>
<comment type="subunit">
    <text evidence="4">Homodimer.</text>
</comment>
<dbReference type="PANTHER" id="PTHR11908">
    <property type="entry name" value="XANTHINE DEHYDROGENASE"/>
    <property type="match status" value="1"/>
</dbReference>
<dbReference type="GO" id="GO:0071949">
    <property type="term" value="F:FAD binding"/>
    <property type="evidence" value="ECO:0007669"/>
    <property type="project" value="InterPro"/>
</dbReference>
<dbReference type="InterPro" id="IPR002888">
    <property type="entry name" value="2Fe-2S-bd"/>
</dbReference>
<comment type="subcellular location">
    <subcellularLocation>
        <location evidence="2">Peroxisome</location>
    </subcellularLocation>
</comment>
<dbReference type="FunFam" id="3.30.465.10:FF:000013">
    <property type="entry name" value="Aldehyde oxidase"/>
    <property type="match status" value="1"/>
</dbReference>
<dbReference type="Gene3D" id="3.90.1170.50">
    <property type="entry name" value="Aldehyde oxidase/xanthine dehydrogenase, a/b hammerhead"/>
    <property type="match status" value="1"/>
</dbReference>
<evidence type="ECO:0000256" key="11">
    <source>
        <dbReference type="ARBA" id="ARBA00023004"/>
    </source>
</evidence>
<evidence type="ECO:0000256" key="3">
    <source>
        <dbReference type="ARBA" id="ARBA00006849"/>
    </source>
</evidence>
<dbReference type="FunFam" id="3.30.365.10:FF:000001">
    <property type="entry name" value="Xanthine dehydrogenase oxidase"/>
    <property type="match status" value="1"/>
</dbReference>
<feature type="binding site" evidence="17">
    <location>
        <position position="25"/>
    </location>
    <ligand>
        <name>[2Fe-2S] cluster</name>
        <dbReference type="ChEBI" id="CHEBI:190135"/>
        <label>1</label>
    </ligand>
</feature>
<feature type="binding site" evidence="17">
    <location>
        <position position="121"/>
    </location>
    <ligand>
        <name>[2Fe-2S] cluster</name>
        <dbReference type="ChEBI" id="CHEBI:190135"/>
        <label>2</label>
    </ligand>
</feature>
<dbReference type="InterPro" id="IPR001041">
    <property type="entry name" value="2Fe-2S_ferredoxin-type"/>
</dbReference>
<dbReference type="InterPro" id="IPR037165">
    <property type="entry name" value="AldOxase/xan_DH_Mopterin-bd_sf"/>
</dbReference>
<dbReference type="EMBL" id="MN109602">
    <property type="protein sequence ID" value="QIA97583.1"/>
    <property type="molecule type" value="mRNA"/>
</dbReference>
<proteinExistence type="evidence at transcript level"/>
<feature type="binding site" evidence="17">
    <location>
        <position position="123"/>
    </location>
    <ligand>
        <name>[2Fe-2S] cluster</name>
        <dbReference type="ChEBI" id="CHEBI:190135"/>
        <label>2</label>
    </ligand>
</feature>
<organism evidence="20">
    <name type="scientific">Ostrinia furnacalis</name>
    <name type="common">Asian corn borer</name>
    <dbReference type="NCBI Taxonomy" id="93504"/>
    <lineage>
        <taxon>Eukaryota</taxon>
        <taxon>Metazoa</taxon>
        <taxon>Ecdysozoa</taxon>
        <taxon>Arthropoda</taxon>
        <taxon>Hexapoda</taxon>
        <taxon>Insecta</taxon>
        <taxon>Pterygota</taxon>
        <taxon>Neoptera</taxon>
        <taxon>Endopterygota</taxon>
        <taxon>Lepidoptera</taxon>
        <taxon>Glossata</taxon>
        <taxon>Ditrysia</taxon>
        <taxon>Pyraloidea</taxon>
        <taxon>Crambidae</taxon>
        <taxon>Pyraustinae</taxon>
        <taxon>Ostrinia</taxon>
    </lineage>
</organism>
<dbReference type="SUPFAM" id="SSF56176">
    <property type="entry name" value="FAD-binding/transporter-associated domain-like"/>
    <property type="match status" value="1"/>
</dbReference>
<evidence type="ECO:0000256" key="2">
    <source>
        <dbReference type="ARBA" id="ARBA00004275"/>
    </source>
</evidence>
<evidence type="ECO:0000256" key="10">
    <source>
        <dbReference type="ARBA" id="ARBA00023002"/>
    </source>
</evidence>
<feature type="binding site" evidence="17">
    <location>
        <position position="713"/>
    </location>
    <ligand>
        <name>Mo-molybdopterin</name>
        <dbReference type="ChEBI" id="CHEBI:71302"/>
    </ligand>
    <ligandPart>
        <name>Mo</name>
        <dbReference type="ChEBI" id="CHEBI:28685"/>
    </ligandPart>
</feature>
<keyword evidence="10" id="KW-0560">Oxidoreductase</keyword>
<feature type="binding site" evidence="17">
    <location>
        <position position="46"/>
    </location>
    <ligand>
        <name>[2Fe-2S] cluster</name>
        <dbReference type="ChEBI" id="CHEBI:190135"/>
        <label>1</label>
    </ligand>
</feature>
<feature type="binding site" evidence="17">
    <location>
        <position position="86"/>
    </location>
    <ligand>
        <name>[2Fe-2S] cluster</name>
        <dbReference type="ChEBI" id="CHEBI:190135"/>
        <label>2</label>
    </ligand>
</feature>
<dbReference type="SMART" id="SM01008">
    <property type="entry name" value="Ald_Xan_dh_C"/>
    <property type="match status" value="1"/>
</dbReference>
<dbReference type="InterPro" id="IPR000674">
    <property type="entry name" value="Ald_Oxase/Xan_DH_a/b"/>
</dbReference>
<comment type="cofactor">
    <cofactor evidence="1 16">
        <name>FAD</name>
        <dbReference type="ChEBI" id="CHEBI:57692"/>
    </cofactor>
</comment>
<dbReference type="InterPro" id="IPR016208">
    <property type="entry name" value="Ald_Oxase/xanthine_DH-like"/>
</dbReference>
<dbReference type="PIRSF" id="PIRSF000127">
    <property type="entry name" value="Xanthine_DH"/>
    <property type="match status" value="1"/>
</dbReference>
<dbReference type="Gene3D" id="3.30.365.10">
    <property type="entry name" value="Aldehyde oxidase/xanthine dehydrogenase, molybdopterin binding domain"/>
    <property type="match status" value="4"/>
</dbReference>
<dbReference type="PROSITE" id="PS51085">
    <property type="entry name" value="2FE2S_FER_2"/>
    <property type="match status" value="1"/>
</dbReference>
<dbReference type="Gene3D" id="3.30.390.50">
    <property type="entry name" value="CO dehydrogenase flavoprotein, C-terminal domain"/>
    <property type="match status" value="1"/>
</dbReference>
<dbReference type="SUPFAM" id="SSF55447">
    <property type="entry name" value="CO dehydrogenase flavoprotein C-terminal domain-like"/>
    <property type="match status" value="1"/>
</dbReference>
<name>A0A6C0T444_OSTFU</name>
<dbReference type="InterPro" id="IPR008274">
    <property type="entry name" value="AldOxase/xan_DH_MoCoBD1"/>
</dbReference>
<keyword evidence="13" id="KW-0576">Peroxisome</keyword>
<keyword evidence="7 17" id="KW-0001">2Fe-2S</keyword>
<keyword evidence="5 17" id="KW-0500">Molybdenum</keyword>
<dbReference type="InterPro" id="IPR036884">
    <property type="entry name" value="2Fe-2S-bd_dom_sf"/>
</dbReference>
<dbReference type="Pfam" id="PF03450">
    <property type="entry name" value="CO_deh_flav_C"/>
    <property type="match status" value="1"/>
</dbReference>
<feature type="binding site" evidence="17">
    <location>
        <position position="856"/>
    </location>
    <ligand>
        <name>Mo-molybdopterin</name>
        <dbReference type="ChEBI" id="CHEBI:71302"/>
    </ligand>
    <ligandPart>
        <name>Mo</name>
        <dbReference type="ChEBI" id="CHEBI:28685"/>
    </ligandPart>
</feature>
<feature type="binding site" evidence="17">
    <location>
        <position position="28"/>
    </location>
    <ligand>
        <name>[2Fe-2S] cluster</name>
        <dbReference type="ChEBI" id="CHEBI:190135"/>
        <label>1</label>
    </ligand>
</feature>
<feature type="binding site" evidence="16">
    <location>
        <position position="376"/>
    </location>
    <ligand>
        <name>FAD</name>
        <dbReference type="ChEBI" id="CHEBI:57692"/>
    </ligand>
</feature>
<dbReference type="InterPro" id="IPR036856">
    <property type="entry name" value="Ald_Oxase/Xan_DH_a/b_sf"/>
</dbReference>
<dbReference type="InterPro" id="IPR005107">
    <property type="entry name" value="CO_DH_flav_C"/>
</dbReference>
<dbReference type="Pfam" id="PF20256">
    <property type="entry name" value="MoCoBD_2"/>
    <property type="match status" value="1"/>
</dbReference>
<keyword evidence="8 17" id="KW-0479">Metal-binding</keyword>
<dbReference type="PANTHER" id="PTHR11908:SF132">
    <property type="entry name" value="ALDEHYDE OXIDASE 1-RELATED"/>
    <property type="match status" value="1"/>
</dbReference>